<accession>A0A846XAF5</accession>
<dbReference type="GO" id="GO:0016485">
    <property type="term" value="P:protein processing"/>
    <property type="evidence" value="ECO:0007669"/>
    <property type="project" value="TreeGrafter"/>
</dbReference>
<comment type="similarity">
    <text evidence="1">Belongs to the peptidase A31 family.</text>
</comment>
<dbReference type="GO" id="GO:0004190">
    <property type="term" value="F:aspartic-type endopeptidase activity"/>
    <property type="evidence" value="ECO:0007669"/>
    <property type="project" value="UniProtKB-KW"/>
</dbReference>
<evidence type="ECO:0000256" key="2">
    <source>
        <dbReference type="ARBA" id="ARBA00022670"/>
    </source>
</evidence>
<evidence type="ECO:0000256" key="4">
    <source>
        <dbReference type="ARBA" id="ARBA00022801"/>
    </source>
</evidence>
<keyword evidence="3" id="KW-0064">Aspartyl protease</keyword>
<dbReference type="Pfam" id="PF01750">
    <property type="entry name" value="HycI"/>
    <property type="match status" value="1"/>
</dbReference>
<dbReference type="GO" id="GO:0008047">
    <property type="term" value="F:enzyme activator activity"/>
    <property type="evidence" value="ECO:0007669"/>
    <property type="project" value="InterPro"/>
</dbReference>
<evidence type="ECO:0000313" key="5">
    <source>
        <dbReference type="EMBL" id="NKY32942.1"/>
    </source>
</evidence>
<name>A0A846XAF5_9NOCA</name>
<sequence length="152" mass="15550">MVVGVGTGCRHDDELGPAVAESVADLHLPGVDVETSGGDLTELLDLWRGADLAVLVDAVARTPSHPGRIERIDAERTAAAAAAASSHSLGVAEAVRLARSLDRLPGRLVVFAVDAARLDLGFGLSTAVASAVPQAVAAVVAELERSRISAEK</sequence>
<evidence type="ECO:0000256" key="3">
    <source>
        <dbReference type="ARBA" id="ARBA00022750"/>
    </source>
</evidence>
<dbReference type="InterPro" id="IPR023430">
    <property type="entry name" value="Pept_HybD-like_dom_sf"/>
</dbReference>
<dbReference type="InterPro" id="IPR000671">
    <property type="entry name" value="Peptidase_A31"/>
</dbReference>
<dbReference type="CDD" id="cd00518">
    <property type="entry name" value="H2MP"/>
    <property type="match status" value="1"/>
</dbReference>
<evidence type="ECO:0000256" key="1">
    <source>
        <dbReference type="ARBA" id="ARBA00006814"/>
    </source>
</evidence>
<dbReference type="PANTHER" id="PTHR30302">
    <property type="entry name" value="HYDROGENASE 1 MATURATION PROTEASE"/>
    <property type="match status" value="1"/>
</dbReference>
<keyword evidence="6" id="KW-1185">Reference proteome</keyword>
<dbReference type="AlphaFoldDB" id="A0A846XAF5"/>
<protein>
    <submittedName>
        <fullName evidence="5">Hydrogenase maturation protease</fullName>
    </submittedName>
</protein>
<dbReference type="PANTHER" id="PTHR30302:SF1">
    <property type="entry name" value="HYDROGENASE 2 MATURATION PROTEASE"/>
    <property type="match status" value="1"/>
</dbReference>
<keyword evidence="2 5" id="KW-0645">Protease</keyword>
<dbReference type="NCBIfam" id="TIGR00072">
    <property type="entry name" value="hydrog_prot"/>
    <property type="match status" value="1"/>
</dbReference>
<proteinExistence type="inferred from homology"/>
<evidence type="ECO:0000313" key="6">
    <source>
        <dbReference type="Proteomes" id="UP000565715"/>
    </source>
</evidence>
<dbReference type="EMBL" id="JAAXOO010000002">
    <property type="protein sequence ID" value="NKY32942.1"/>
    <property type="molecule type" value="Genomic_DNA"/>
</dbReference>
<dbReference type="Gene3D" id="3.40.50.1450">
    <property type="entry name" value="HybD-like"/>
    <property type="match status" value="1"/>
</dbReference>
<keyword evidence="4" id="KW-0378">Hydrolase</keyword>
<comment type="caution">
    <text evidence="5">The sequence shown here is derived from an EMBL/GenBank/DDBJ whole genome shotgun (WGS) entry which is preliminary data.</text>
</comment>
<reference evidence="5 6" key="1">
    <citation type="submission" date="2020-04" db="EMBL/GenBank/DDBJ databases">
        <title>MicrobeNet Type strains.</title>
        <authorList>
            <person name="Nicholson A.C."/>
        </authorList>
    </citation>
    <scope>NUCLEOTIDE SEQUENCE [LARGE SCALE GENOMIC DNA]</scope>
    <source>
        <strain evidence="5 6">DSM 45078</strain>
    </source>
</reference>
<dbReference type="SUPFAM" id="SSF53163">
    <property type="entry name" value="HybD-like"/>
    <property type="match status" value="1"/>
</dbReference>
<dbReference type="Proteomes" id="UP000565715">
    <property type="component" value="Unassembled WGS sequence"/>
</dbReference>
<gene>
    <name evidence="5" type="ORF">HGA13_07625</name>
</gene>
<organism evidence="5 6">
    <name type="scientific">Nocardia speluncae</name>
    <dbReference type="NCBI Taxonomy" id="419477"/>
    <lineage>
        <taxon>Bacteria</taxon>
        <taxon>Bacillati</taxon>
        <taxon>Actinomycetota</taxon>
        <taxon>Actinomycetes</taxon>
        <taxon>Mycobacteriales</taxon>
        <taxon>Nocardiaceae</taxon>
        <taxon>Nocardia</taxon>
    </lineage>
</organism>